<dbReference type="InterPro" id="IPR000477">
    <property type="entry name" value="RT_dom"/>
</dbReference>
<dbReference type="InterPro" id="IPR043502">
    <property type="entry name" value="DNA/RNA_pol_sf"/>
</dbReference>
<proteinExistence type="predicted"/>
<dbReference type="InterPro" id="IPR051320">
    <property type="entry name" value="Viral_Replic_Matur_Polypro"/>
</dbReference>
<dbReference type="Proteomes" id="UP000257109">
    <property type="component" value="Unassembled WGS sequence"/>
</dbReference>
<evidence type="ECO:0000313" key="3">
    <source>
        <dbReference type="Proteomes" id="UP000257109"/>
    </source>
</evidence>
<accession>A0A371FW49</accession>
<organism evidence="2 3">
    <name type="scientific">Mucuna pruriens</name>
    <name type="common">Velvet bean</name>
    <name type="synonym">Dolichos pruriens</name>
    <dbReference type="NCBI Taxonomy" id="157652"/>
    <lineage>
        <taxon>Eukaryota</taxon>
        <taxon>Viridiplantae</taxon>
        <taxon>Streptophyta</taxon>
        <taxon>Embryophyta</taxon>
        <taxon>Tracheophyta</taxon>
        <taxon>Spermatophyta</taxon>
        <taxon>Magnoliopsida</taxon>
        <taxon>eudicotyledons</taxon>
        <taxon>Gunneridae</taxon>
        <taxon>Pentapetalae</taxon>
        <taxon>rosids</taxon>
        <taxon>fabids</taxon>
        <taxon>Fabales</taxon>
        <taxon>Fabaceae</taxon>
        <taxon>Papilionoideae</taxon>
        <taxon>50 kb inversion clade</taxon>
        <taxon>NPAAA clade</taxon>
        <taxon>indigoferoid/millettioid clade</taxon>
        <taxon>Phaseoleae</taxon>
        <taxon>Mucuna</taxon>
    </lineage>
</organism>
<keyword evidence="3" id="KW-1185">Reference proteome</keyword>
<sequence length="121" mass="13817">MPFGFIFSNLLQDCMEAFMDDFMVYVDSFDACLANLSMVLKRCIDTNLVLNFKKCHFMVTEGIMLGHLVSNRGIEVDKSKIDIITSLPNPASIREVHSFLGHIGFYRRFIKNFSKISLPLS</sequence>
<dbReference type="InterPro" id="IPR043128">
    <property type="entry name" value="Rev_trsase/Diguanyl_cyclase"/>
</dbReference>
<dbReference type="PANTHER" id="PTHR33064:SF39">
    <property type="match status" value="1"/>
</dbReference>
<dbReference type="SUPFAM" id="SSF56672">
    <property type="entry name" value="DNA/RNA polymerases"/>
    <property type="match status" value="1"/>
</dbReference>
<dbReference type="PANTHER" id="PTHR33064">
    <property type="entry name" value="POL PROTEIN"/>
    <property type="match status" value="1"/>
</dbReference>
<dbReference type="Gene3D" id="3.30.70.270">
    <property type="match status" value="2"/>
</dbReference>
<dbReference type="OrthoDB" id="1922084at2759"/>
<dbReference type="AlphaFoldDB" id="A0A371FW49"/>
<evidence type="ECO:0000259" key="1">
    <source>
        <dbReference type="Pfam" id="PF00078"/>
    </source>
</evidence>
<feature type="non-terminal residue" evidence="2">
    <location>
        <position position="1"/>
    </location>
</feature>
<gene>
    <name evidence="2" type="primary">pol</name>
    <name evidence="2" type="ORF">CR513_36643</name>
</gene>
<evidence type="ECO:0000313" key="2">
    <source>
        <dbReference type="EMBL" id="RDX82555.1"/>
    </source>
</evidence>
<feature type="domain" description="Reverse transcriptase" evidence="1">
    <location>
        <begin position="12"/>
        <end position="67"/>
    </location>
</feature>
<protein>
    <submittedName>
        <fullName evidence="2">Retrovirus-related Pol polyprotein from transposon opus</fullName>
    </submittedName>
</protein>
<comment type="caution">
    <text evidence="2">The sequence shown here is derived from an EMBL/GenBank/DDBJ whole genome shotgun (WGS) entry which is preliminary data.</text>
</comment>
<name>A0A371FW49_MUCPR</name>
<dbReference type="Pfam" id="PF00078">
    <property type="entry name" value="RVT_1"/>
    <property type="match status" value="1"/>
</dbReference>
<dbReference type="EMBL" id="QJKJ01007610">
    <property type="protein sequence ID" value="RDX82555.1"/>
    <property type="molecule type" value="Genomic_DNA"/>
</dbReference>
<reference evidence="2" key="1">
    <citation type="submission" date="2018-05" db="EMBL/GenBank/DDBJ databases">
        <title>Draft genome of Mucuna pruriens seed.</title>
        <authorList>
            <person name="Nnadi N.E."/>
            <person name="Vos R."/>
            <person name="Hasami M.H."/>
            <person name="Devisetty U.K."/>
            <person name="Aguiy J.C."/>
        </authorList>
    </citation>
    <scope>NUCLEOTIDE SEQUENCE [LARGE SCALE GENOMIC DNA]</scope>
    <source>
        <strain evidence="2">JCA_2017</strain>
    </source>
</reference>